<evidence type="ECO:0000256" key="3">
    <source>
        <dbReference type="ARBA" id="ARBA00022729"/>
    </source>
</evidence>
<evidence type="ECO:0000256" key="4">
    <source>
        <dbReference type="ARBA" id="ARBA00023251"/>
    </source>
</evidence>
<evidence type="ECO:0000256" key="2">
    <source>
        <dbReference type="ARBA" id="ARBA00012865"/>
    </source>
</evidence>
<gene>
    <name evidence="7" type="primary">blaZ</name>
</gene>
<comment type="similarity">
    <text evidence="1 5">Belongs to the class-A beta-lactamase family.</text>
</comment>
<feature type="non-terminal residue" evidence="7">
    <location>
        <position position="76"/>
    </location>
</feature>
<evidence type="ECO:0000313" key="7">
    <source>
        <dbReference type="EMBL" id="AAY84133.1"/>
    </source>
</evidence>
<dbReference type="PROSITE" id="PS51257">
    <property type="entry name" value="PROKAR_LIPOPROTEIN"/>
    <property type="match status" value="1"/>
</dbReference>
<dbReference type="SUPFAM" id="SSF56601">
    <property type="entry name" value="beta-lactamase/transpeptidase-like"/>
    <property type="match status" value="1"/>
</dbReference>
<evidence type="ECO:0000256" key="5">
    <source>
        <dbReference type="RuleBase" id="RU361140"/>
    </source>
</evidence>
<proteinExistence type="inferred from homology"/>
<comment type="catalytic activity">
    <reaction evidence="5">
        <text>a beta-lactam + H2O = a substituted beta-amino acid</text>
        <dbReference type="Rhea" id="RHEA:20401"/>
        <dbReference type="ChEBI" id="CHEBI:15377"/>
        <dbReference type="ChEBI" id="CHEBI:35627"/>
        <dbReference type="ChEBI" id="CHEBI:140347"/>
        <dbReference type="EC" id="3.5.2.6"/>
    </reaction>
</comment>
<evidence type="ECO:0000256" key="6">
    <source>
        <dbReference type="SAM" id="SignalP"/>
    </source>
</evidence>
<dbReference type="PRINTS" id="PR00118">
    <property type="entry name" value="BLACTAMASEA"/>
</dbReference>
<dbReference type="AlphaFoldDB" id="Q2FC34"/>
<keyword evidence="4 5" id="KW-0046">Antibiotic resistance</keyword>
<organism evidence="7">
    <name type="scientific">Staphylococcus aureus</name>
    <dbReference type="NCBI Taxonomy" id="1280"/>
    <lineage>
        <taxon>Bacteria</taxon>
        <taxon>Bacillati</taxon>
        <taxon>Bacillota</taxon>
        <taxon>Bacilli</taxon>
        <taxon>Bacillales</taxon>
        <taxon>Staphylococcaceae</taxon>
        <taxon>Staphylococcus</taxon>
    </lineage>
</organism>
<dbReference type="InterPro" id="IPR012338">
    <property type="entry name" value="Beta-lactam/transpept-like"/>
</dbReference>
<protein>
    <recommendedName>
        <fullName evidence="2 5">Beta-lactamase</fullName>
        <ecNumber evidence="2 5">3.5.2.6</ecNumber>
    </recommendedName>
</protein>
<dbReference type="GO" id="GO:0030655">
    <property type="term" value="P:beta-lactam antibiotic catabolic process"/>
    <property type="evidence" value="ECO:0007669"/>
    <property type="project" value="InterPro"/>
</dbReference>
<dbReference type="Pfam" id="PF08139">
    <property type="entry name" value="LPAM_1"/>
    <property type="match status" value="1"/>
</dbReference>
<dbReference type="EMBL" id="DQ016062">
    <property type="protein sequence ID" value="AAY84133.1"/>
    <property type="molecule type" value="Genomic_DNA"/>
</dbReference>
<accession>Q2FC34</accession>
<dbReference type="EC" id="3.5.2.6" evidence="2 5"/>
<feature type="signal peptide" evidence="6">
    <location>
        <begin position="1"/>
        <end position="24"/>
    </location>
</feature>
<dbReference type="InterPro" id="IPR000871">
    <property type="entry name" value="Beta-lactam_class-A"/>
</dbReference>
<dbReference type="InterPro" id="IPR012640">
    <property type="entry name" value="Membr_lipoprot_lipid_attach_CS"/>
</dbReference>
<dbReference type="InterPro" id="IPR023650">
    <property type="entry name" value="Beta-lactam_class-A_AS"/>
</dbReference>
<evidence type="ECO:0000256" key="1">
    <source>
        <dbReference type="ARBA" id="ARBA00009009"/>
    </source>
</evidence>
<dbReference type="PROSITE" id="PS00146">
    <property type="entry name" value="BETA_LACTAMASE_A"/>
    <property type="match status" value="1"/>
</dbReference>
<dbReference type="GO" id="GO:0008800">
    <property type="term" value="F:beta-lactamase activity"/>
    <property type="evidence" value="ECO:0007669"/>
    <property type="project" value="UniProtKB-UniRule"/>
</dbReference>
<keyword evidence="5" id="KW-0378">Hydrolase</keyword>
<reference evidence="7" key="1">
    <citation type="journal article" date="2006" name="J. Antimicrob. Chemother.">
        <title>Diversity and evolution of blaZ from Staphylococcus aureus and coagulase-negative staphylococci.</title>
        <authorList>
            <person name="Olsen J.E."/>
            <person name="Christensen H."/>
            <person name="Aarestrup F.M."/>
        </authorList>
    </citation>
    <scope>NUCLEOTIDE SEQUENCE</scope>
    <source>
        <strain evidence="7">Sv17536</strain>
    </source>
</reference>
<name>Q2FC34_STAAU</name>
<keyword evidence="3 6" id="KW-0732">Signal</keyword>
<feature type="chain" id="PRO_5004207584" description="Beta-lactamase" evidence="6">
    <location>
        <begin position="25"/>
        <end position="76"/>
    </location>
</feature>
<dbReference type="GO" id="GO:0046677">
    <property type="term" value="P:response to antibiotic"/>
    <property type="evidence" value="ECO:0007669"/>
    <property type="project" value="UniProtKB-UniRule"/>
</dbReference>
<sequence>MKKLIFLIAIALVLSACNSNSPHAKELNDLEKKYNAHIGVYALDTKSGKEVKFNSDKRFAYASTSKAINSAILLEQ</sequence>
<dbReference type="Gene3D" id="3.40.710.10">
    <property type="entry name" value="DD-peptidase/beta-lactamase superfamily"/>
    <property type="match status" value="1"/>
</dbReference>